<dbReference type="AlphaFoldDB" id="A0A2N3I2Z2"/>
<reference evidence="3 4" key="1">
    <citation type="submission" date="2017-06" db="EMBL/GenBank/DDBJ databases">
        <title>Raineya orbicola gen. nov., sp. nov. a slightly thermophilic bacterium of the phylum Bacteroidetes and the description of Raineyaceae fam. nov.</title>
        <authorList>
            <person name="Albuquerque L."/>
            <person name="Polonia A.R.M."/>
            <person name="Barroso C."/>
            <person name="Froufe H.J.C."/>
            <person name="Lage O."/>
            <person name="Lobo-Da-Cunha A."/>
            <person name="Egas C."/>
            <person name="Da Costa M.S."/>
        </authorList>
    </citation>
    <scope>NUCLEOTIDE SEQUENCE [LARGE SCALE GENOMIC DNA]</scope>
    <source>
        <strain evidence="3 4">SPSPC-11</strain>
    </source>
</reference>
<dbReference type="GO" id="GO:0016020">
    <property type="term" value="C:membrane"/>
    <property type="evidence" value="ECO:0007669"/>
    <property type="project" value="InterPro"/>
</dbReference>
<dbReference type="SUPFAM" id="SSF49313">
    <property type="entry name" value="Cadherin-like"/>
    <property type="match status" value="1"/>
</dbReference>
<organism evidence="3 4">
    <name type="scientific">Raineya orbicola</name>
    <dbReference type="NCBI Taxonomy" id="2016530"/>
    <lineage>
        <taxon>Bacteria</taxon>
        <taxon>Pseudomonadati</taxon>
        <taxon>Bacteroidota</taxon>
        <taxon>Cytophagia</taxon>
        <taxon>Cytophagales</taxon>
        <taxon>Raineyaceae</taxon>
        <taxon>Raineya</taxon>
    </lineage>
</organism>
<comment type="caution">
    <text evidence="3">The sequence shown here is derived from an EMBL/GenBank/DDBJ whole genome shotgun (WGS) entry which is preliminary data.</text>
</comment>
<dbReference type="Pfam" id="PF20434">
    <property type="entry name" value="BD-FAE"/>
    <property type="match status" value="1"/>
</dbReference>
<dbReference type="GO" id="GO:0016787">
    <property type="term" value="F:hydrolase activity"/>
    <property type="evidence" value="ECO:0007669"/>
    <property type="project" value="UniProtKB-KW"/>
</dbReference>
<evidence type="ECO:0000256" key="1">
    <source>
        <dbReference type="ARBA" id="ARBA00022801"/>
    </source>
</evidence>
<evidence type="ECO:0000259" key="2">
    <source>
        <dbReference type="Pfam" id="PF20434"/>
    </source>
</evidence>
<keyword evidence="4" id="KW-1185">Reference proteome</keyword>
<dbReference type="SUPFAM" id="SSF53474">
    <property type="entry name" value="alpha/beta-Hydrolases"/>
    <property type="match status" value="1"/>
</dbReference>
<evidence type="ECO:0000313" key="3">
    <source>
        <dbReference type="EMBL" id="PKQ64623.1"/>
    </source>
</evidence>
<sequence>MLMRKFFTLLLGWWVACSVIAQPLPNRYKSEIFTNAQLVTTNNVVFSTNIPHVTTTNLFGIQFANEERYGNVTSPAGQIVTLRMDIYQPNPVIDTLTKRPVIIFCFGGGFVTGSRTETSMIQLCQAFARRGFVTATIDYRLGMNITDEQLSKRAVYRGVQDGRSAVRFFRNNASTYRVDPNQIFIAGHSAGAFIALHNIYMDKESERPASTFTYMTTRPDLGTLDAIGDNKLDINGNPISGKANAAMGFAGALGRQDPPFSQTVPGFMEGPNDAPGVYFHSSDDDVIPYNNGEPFSNFNWFPGFNLPIVHGSNDLRARAIVLNAPYRFWGYTNRGHGVHFDGSNLYSDIAPRGSDFFYDFRLKPVDVTLSGPSVVCSNELTQTYTLSTNANFYYDWQVVGGTINTTNYQYKHSISITWSPSATVRSVTCTPYSRWLARALTSVSKTITINQIPNIGTPIGNQLYQISDGSPTINLTGAFTDPEGGSMSYTATASPTGIVNPSVSGSTLTLTIIGAGVTTITVEATDNAGCKRSQSFTVTVNRPPVVVSPVANQTIRYADPPFVINDISSIFSDPDGDNLTYSISASPTGVVNITQSGNQVTFTAQDINTTTITITANDGRGGTVSNSFTITVQKGTQTLTFAPISTKFVDESPVTLNAVSNRGLPVTFSVISGVASISGNTVVFNQAGTITVRASQAGNYYFEPAPNVEQTFQVIKRNQVINFEPVADKIITESGFELNVSASSGLPVTLEVVSGNVTLNGKKVIFGGIGFVTIRALQAGNNVYHPAEPVERTFYVAPENLQLTLMPNPFSGNGFNAILQGKYLGSVQIIVFDNVGKIISNVTFEKRTYFVDNFVQVPQIAPDTYYCKVITLEKTFIEKVVKQ</sequence>
<dbReference type="Gene3D" id="3.40.50.1820">
    <property type="entry name" value="alpha/beta hydrolase"/>
    <property type="match status" value="1"/>
</dbReference>
<dbReference type="OrthoDB" id="9816167at2"/>
<proteinExistence type="predicted"/>
<protein>
    <submittedName>
        <fullName evidence="3">Carboxylesterase family</fullName>
    </submittedName>
</protein>
<accession>A0A2N3I2Z2</accession>
<dbReference type="InterPro" id="IPR013783">
    <property type="entry name" value="Ig-like_fold"/>
</dbReference>
<dbReference type="InterPro" id="IPR049492">
    <property type="entry name" value="BD-FAE-like_dom"/>
</dbReference>
<dbReference type="InterPro" id="IPR015919">
    <property type="entry name" value="Cadherin-like_sf"/>
</dbReference>
<feature type="domain" description="BD-FAE-like" evidence="2">
    <location>
        <begin position="84"/>
        <end position="294"/>
    </location>
</feature>
<evidence type="ECO:0000313" key="4">
    <source>
        <dbReference type="Proteomes" id="UP000233387"/>
    </source>
</evidence>
<gene>
    <name evidence="3" type="ORF">Rain11_2606</name>
</gene>
<dbReference type="Gene3D" id="2.60.40.10">
    <property type="entry name" value="Immunoglobulins"/>
    <property type="match status" value="2"/>
</dbReference>
<name>A0A2N3I2Z2_9BACT</name>
<dbReference type="PANTHER" id="PTHR48081">
    <property type="entry name" value="AB HYDROLASE SUPERFAMILY PROTEIN C4A8.06C"/>
    <property type="match status" value="1"/>
</dbReference>
<dbReference type="InterPro" id="IPR029058">
    <property type="entry name" value="AB_hydrolase_fold"/>
</dbReference>
<dbReference type="EMBL" id="NKXO01000067">
    <property type="protein sequence ID" value="PKQ64623.1"/>
    <property type="molecule type" value="Genomic_DNA"/>
</dbReference>
<dbReference type="PROSITE" id="PS51257">
    <property type="entry name" value="PROKAR_LIPOPROTEIN"/>
    <property type="match status" value="1"/>
</dbReference>
<dbReference type="Pfam" id="PF17963">
    <property type="entry name" value="Big_9"/>
    <property type="match status" value="1"/>
</dbReference>
<dbReference type="Proteomes" id="UP000233387">
    <property type="component" value="Unassembled WGS sequence"/>
</dbReference>
<dbReference type="InterPro" id="IPR050300">
    <property type="entry name" value="GDXG_lipolytic_enzyme"/>
</dbReference>
<keyword evidence="1" id="KW-0378">Hydrolase</keyword>
<dbReference type="GO" id="GO:0005509">
    <property type="term" value="F:calcium ion binding"/>
    <property type="evidence" value="ECO:0007669"/>
    <property type="project" value="InterPro"/>
</dbReference>